<keyword evidence="11" id="KW-1185">Reference proteome</keyword>
<keyword evidence="4 6" id="KW-0802">TPR repeat</keyword>
<dbReference type="Proteomes" id="UP001198901">
    <property type="component" value="Unassembled WGS sequence"/>
</dbReference>
<dbReference type="InterPro" id="IPR016032">
    <property type="entry name" value="Sig_transdc_resp-reg_C-effctor"/>
</dbReference>
<keyword evidence="3" id="KW-0677">Repeat</keyword>
<evidence type="ECO:0000256" key="5">
    <source>
        <dbReference type="ARBA" id="ARBA00038253"/>
    </source>
</evidence>
<keyword evidence="2" id="KW-0963">Cytoplasm</keyword>
<comment type="subcellular location">
    <subcellularLocation>
        <location evidence="1">Cytoplasm</location>
    </subcellularLocation>
</comment>
<reference evidence="11" key="1">
    <citation type="submission" date="2023-07" db="EMBL/GenBank/DDBJ databases">
        <authorList>
            <person name="Yue Y."/>
        </authorList>
    </citation>
    <scope>NUCLEOTIDE SEQUENCE [LARGE SCALE GENOMIC DNA]</scope>
    <source>
        <strain evidence="11">D23</strain>
    </source>
</reference>
<comment type="caution">
    <text evidence="10">The sequence shown here is derived from an EMBL/GenBank/DDBJ whole genome shotgun (WGS) entry which is preliminary data.</text>
</comment>
<evidence type="ECO:0000256" key="6">
    <source>
        <dbReference type="PROSITE-ProRule" id="PRU00339"/>
    </source>
</evidence>
<evidence type="ECO:0000313" key="11">
    <source>
        <dbReference type="Proteomes" id="UP001198901"/>
    </source>
</evidence>
<keyword evidence="9" id="KW-0732">Signal</keyword>
<dbReference type="Gene3D" id="1.25.40.10">
    <property type="entry name" value="Tetratricopeptide repeat domain"/>
    <property type="match status" value="2"/>
</dbReference>
<feature type="repeat" description="TPR" evidence="6">
    <location>
        <begin position="241"/>
        <end position="274"/>
    </location>
</feature>
<keyword evidence="8" id="KW-0472">Membrane</keyword>
<sequence>MILRIRFICFLLFALCINAQQKSKIDSLLNVKETTSVDSIKLKTLNKITSYYLYRDIKKAKEYAFKQQKLSEQLNQLEYKIKSSHHIAVIYNILSKHDSARYYIDKTIKLSYEANNLEQVSISNHSLANLEISLGNLDKAEEINSKNLEFNKKLKDSFAVALSYDLESSIYINREQYQLALKSVLNSLEMVEALNKRIRIADAQNKLAVIENSLENFDSSIEYSEQALEIYKEYEDIEYQSQIYNILGISYKFKKDYTKAKAYFNKSINISEPNGYLSILIVSKSHLIDIYMESQDYPNAKKLIDECLEIADSIGYDAITTYSNLRLAKYYNKMGNYNKSQKLLDQLLTEGNLELEGRANAYLTKSETFKLQNNYLDALHNYELHKKYQDSVLKRKSEKQINELRIIHKTEQKEAELVLQEEEIKTLNAQAENDKLTKLLYGGGAVAGILTSGLLLFGFRQRIKKNKIEREKQEEIYKHEIAFKKKELASQTLHLVQKNTFIQELKENLEKIKKSPELFKIEFRRLVMLLKKESAEDKDWEVFKSYFSEVHNNFDQKIKSFSSDITEKEIRLASFLRMNLTTKEIASMLNVLPDSVLKSKYRLKKKLNLEKDLDLTQFLNSL</sequence>
<protein>
    <submittedName>
        <fullName evidence="10">Tetratricopeptide repeat protein</fullName>
    </submittedName>
</protein>
<keyword evidence="7" id="KW-0175">Coiled coil</keyword>
<dbReference type="InterPro" id="IPR011990">
    <property type="entry name" value="TPR-like_helical_dom_sf"/>
</dbReference>
<dbReference type="SUPFAM" id="SSF46894">
    <property type="entry name" value="C-terminal effector domain of the bipartite response regulators"/>
    <property type="match status" value="1"/>
</dbReference>
<dbReference type="InterPro" id="IPR019734">
    <property type="entry name" value="TPR_rpt"/>
</dbReference>
<proteinExistence type="inferred from homology"/>
<dbReference type="InterPro" id="IPR051476">
    <property type="entry name" value="Bac_ResReg_Asp_Phosphatase"/>
</dbReference>
<evidence type="ECO:0000256" key="2">
    <source>
        <dbReference type="ARBA" id="ARBA00022490"/>
    </source>
</evidence>
<feature type="coiled-coil region" evidence="7">
    <location>
        <begin position="394"/>
        <end position="439"/>
    </location>
</feature>
<feature type="signal peptide" evidence="9">
    <location>
        <begin position="1"/>
        <end position="19"/>
    </location>
</feature>
<dbReference type="PANTHER" id="PTHR46630:SF1">
    <property type="entry name" value="TETRATRICOPEPTIDE REPEAT PROTEIN 29"/>
    <property type="match status" value="1"/>
</dbReference>
<feature type="transmembrane region" description="Helical" evidence="8">
    <location>
        <begin position="439"/>
        <end position="459"/>
    </location>
</feature>
<dbReference type="PROSITE" id="PS50005">
    <property type="entry name" value="TPR"/>
    <property type="match status" value="1"/>
</dbReference>
<dbReference type="Pfam" id="PF13424">
    <property type="entry name" value="TPR_12"/>
    <property type="match status" value="1"/>
</dbReference>
<dbReference type="SUPFAM" id="SSF48452">
    <property type="entry name" value="TPR-like"/>
    <property type="match status" value="2"/>
</dbReference>
<evidence type="ECO:0000256" key="8">
    <source>
        <dbReference type="SAM" id="Phobius"/>
    </source>
</evidence>
<feature type="chain" id="PRO_5046583794" evidence="9">
    <location>
        <begin position="20"/>
        <end position="622"/>
    </location>
</feature>
<accession>A0ABS7XS04</accession>
<dbReference type="RefSeq" id="WP_224528654.1">
    <property type="nucleotide sequence ID" value="NZ_JAIUJR010000005.1"/>
</dbReference>
<evidence type="ECO:0000256" key="1">
    <source>
        <dbReference type="ARBA" id="ARBA00004496"/>
    </source>
</evidence>
<keyword evidence="8" id="KW-0812">Transmembrane</keyword>
<organism evidence="10 11">
    <name type="scientific">Winogradskyella alexanderae</name>
    <dbReference type="NCBI Taxonomy" id="2877123"/>
    <lineage>
        <taxon>Bacteria</taxon>
        <taxon>Pseudomonadati</taxon>
        <taxon>Bacteroidota</taxon>
        <taxon>Flavobacteriia</taxon>
        <taxon>Flavobacteriales</taxon>
        <taxon>Flavobacteriaceae</taxon>
        <taxon>Winogradskyella</taxon>
    </lineage>
</organism>
<dbReference type="EMBL" id="JAIUJR010000005">
    <property type="protein sequence ID" value="MCA0132796.1"/>
    <property type="molecule type" value="Genomic_DNA"/>
</dbReference>
<gene>
    <name evidence="10" type="ORF">LBU54_09385</name>
</gene>
<keyword evidence="8" id="KW-1133">Transmembrane helix</keyword>
<evidence type="ECO:0000256" key="4">
    <source>
        <dbReference type="ARBA" id="ARBA00022803"/>
    </source>
</evidence>
<dbReference type="SMART" id="SM00028">
    <property type="entry name" value="TPR"/>
    <property type="match status" value="6"/>
</dbReference>
<evidence type="ECO:0000256" key="7">
    <source>
        <dbReference type="SAM" id="Coils"/>
    </source>
</evidence>
<dbReference type="PANTHER" id="PTHR46630">
    <property type="entry name" value="TETRATRICOPEPTIDE REPEAT PROTEIN 29"/>
    <property type="match status" value="1"/>
</dbReference>
<dbReference type="InterPro" id="IPR036388">
    <property type="entry name" value="WH-like_DNA-bd_sf"/>
</dbReference>
<comment type="similarity">
    <text evidence="5">Belongs to the Rap family.</text>
</comment>
<dbReference type="Gene3D" id="1.10.10.10">
    <property type="entry name" value="Winged helix-like DNA-binding domain superfamily/Winged helix DNA-binding domain"/>
    <property type="match status" value="1"/>
</dbReference>
<evidence type="ECO:0000313" key="10">
    <source>
        <dbReference type="EMBL" id="MCA0132796.1"/>
    </source>
</evidence>
<evidence type="ECO:0000256" key="9">
    <source>
        <dbReference type="SAM" id="SignalP"/>
    </source>
</evidence>
<name>A0ABS7XS04_9FLAO</name>
<evidence type="ECO:0000256" key="3">
    <source>
        <dbReference type="ARBA" id="ARBA00022737"/>
    </source>
</evidence>